<gene>
    <name evidence="10" type="ORF">MCOS_LOCUS243</name>
</gene>
<dbReference type="GO" id="GO:0042277">
    <property type="term" value="F:peptide binding"/>
    <property type="evidence" value="ECO:0007669"/>
    <property type="project" value="TreeGrafter"/>
</dbReference>
<evidence type="ECO:0000256" key="7">
    <source>
        <dbReference type="RuleBase" id="RU000688"/>
    </source>
</evidence>
<evidence type="ECO:0000256" key="3">
    <source>
        <dbReference type="ARBA" id="ARBA00022692"/>
    </source>
</evidence>
<reference evidence="10 11" key="1">
    <citation type="submission" date="2018-10" db="EMBL/GenBank/DDBJ databases">
        <authorList>
            <consortium name="Pathogen Informatics"/>
        </authorList>
    </citation>
    <scope>NUCLEOTIDE SEQUENCE [LARGE SCALE GENOMIC DNA]</scope>
</reference>
<dbReference type="OrthoDB" id="6276049at2759"/>
<dbReference type="InterPro" id="IPR017452">
    <property type="entry name" value="GPCR_Rhodpsn_7TM"/>
</dbReference>
<comment type="similarity">
    <text evidence="7">Belongs to the G-protein coupled receptor 1 family.</text>
</comment>
<evidence type="ECO:0000256" key="8">
    <source>
        <dbReference type="SAM" id="Phobius"/>
    </source>
</evidence>
<dbReference type="PROSITE" id="PS50262">
    <property type="entry name" value="G_PROTEIN_RECEP_F1_2"/>
    <property type="match status" value="1"/>
</dbReference>
<comment type="subcellular location">
    <subcellularLocation>
        <location evidence="1">Cell membrane</location>
        <topology evidence="1">Multi-pass membrane protein</topology>
    </subcellularLocation>
</comment>
<dbReference type="EMBL" id="UXSR01000018">
    <property type="protein sequence ID" value="VDD74240.1"/>
    <property type="molecule type" value="Genomic_DNA"/>
</dbReference>
<dbReference type="GO" id="GO:0005886">
    <property type="term" value="C:plasma membrane"/>
    <property type="evidence" value="ECO:0007669"/>
    <property type="project" value="UniProtKB-SubCell"/>
</dbReference>
<feature type="transmembrane region" description="Helical" evidence="8">
    <location>
        <begin position="25"/>
        <end position="51"/>
    </location>
</feature>
<keyword evidence="4 8" id="KW-1133">Transmembrane helix</keyword>
<feature type="transmembrane region" description="Helical" evidence="8">
    <location>
        <begin position="338"/>
        <end position="358"/>
    </location>
</feature>
<dbReference type="InterPro" id="IPR000276">
    <property type="entry name" value="GPCR_Rhodpsn"/>
</dbReference>
<dbReference type="PRINTS" id="PR00237">
    <property type="entry name" value="GPCRRHODOPSN"/>
</dbReference>
<evidence type="ECO:0000313" key="11">
    <source>
        <dbReference type="Proteomes" id="UP000267029"/>
    </source>
</evidence>
<keyword evidence="5 8" id="KW-0472">Membrane</keyword>
<keyword evidence="11" id="KW-1185">Reference proteome</keyword>
<evidence type="ECO:0000256" key="5">
    <source>
        <dbReference type="ARBA" id="ARBA00023136"/>
    </source>
</evidence>
<name>A0A0R3U1J8_MESCO</name>
<evidence type="ECO:0000256" key="1">
    <source>
        <dbReference type="ARBA" id="ARBA00004651"/>
    </source>
</evidence>
<keyword evidence="3 7" id="KW-0812">Transmembrane</keyword>
<keyword evidence="7" id="KW-0807">Transducer</keyword>
<proteinExistence type="inferred from homology"/>
<organism evidence="10 11">
    <name type="scientific">Mesocestoides corti</name>
    <name type="common">Flatworm</name>
    <dbReference type="NCBI Taxonomy" id="53468"/>
    <lineage>
        <taxon>Eukaryota</taxon>
        <taxon>Metazoa</taxon>
        <taxon>Spiralia</taxon>
        <taxon>Lophotrochozoa</taxon>
        <taxon>Platyhelminthes</taxon>
        <taxon>Cestoda</taxon>
        <taxon>Eucestoda</taxon>
        <taxon>Cyclophyllidea</taxon>
        <taxon>Mesocestoididae</taxon>
        <taxon>Mesocestoides</taxon>
    </lineage>
</organism>
<dbReference type="STRING" id="53468.A0A0R3U1J8"/>
<feature type="transmembrane region" description="Helical" evidence="8">
    <location>
        <begin position="134"/>
        <end position="159"/>
    </location>
</feature>
<accession>A0A0R3U1J8</accession>
<dbReference type="GO" id="GO:0032870">
    <property type="term" value="P:cellular response to hormone stimulus"/>
    <property type="evidence" value="ECO:0007669"/>
    <property type="project" value="TreeGrafter"/>
</dbReference>
<feature type="transmembrane region" description="Helical" evidence="8">
    <location>
        <begin position="240"/>
        <end position="267"/>
    </location>
</feature>
<feature type="transmembrane region" description="Helical" evidence="8">
    <location>
        <begin position="287"/>
        <end position="310"/>
    </location>
</feature>
<keyword evidence="2" id="KW-1003">Cell membrane</keyword>
<dbReference type="PROSITE" id="PS00237">
    <property type="entry name" value="G_PROTEIN_RECEP_F1_1"/>
    <property type="match status" value="1"/>
</dbReference>
<evidence type="ECO:0000256" key="2">
    <source>
        <dbReference type="ARBA" id="ARBA00022475"/>
    </source>
</evidence>
<feature type="domain" description="G-protein coupled receptors family 1 profile" evidence="9">
    <location>
        <begin position="43"/>
        <end position="399"/>
    </location>
</feature>
<dbReference type="PANTHER" id="PTHR24241:SF76">
    <property type="entry name" value="NEUROPEPTIDE SIFAMIDE RECEPTOR"/>
    <property type="match status" value="1"/>
</dbReference>
<dbReference type="Proteomes" id="UP000267029">
    <property type="component" value="Unassembled WGS sequence"/>
</dbReference>
<feature type="transmembrane region" description="Helical" evidence="8">
    <location>
        <begin position="387"/>
        <end position="406"/>
    </location>
</feature>
<keyword evidence="7" id="KW-0297">G-protein coupled receptor</keyword>
<evidence type="ECO:0000313" key="10">
    <source>
        <dbReference type="EMBL" id="VDD74240.1"/>
    </source>
</evidence>
<keyword evidence="6 7" id="KW-0675">Receptor</keyword>
<protein>
    <recommendedName>
        <fullName evidence="9">G-protein coupled receptors family 1 profile domain-containing protein</fullName>
    </recommendedName>
</protein>
<dbReference type="SUPFAM" id="SSF81321">
    <property type="entry name" value="Family A G protein-coupled receptor-like"/>
    <property type="match status" value="2"/>
</dbReference>
<dbReference type="Gene3D" id="1.20.1070.10">
    <property type="entry name" value="Rhodopsin 7-helix transmembrane proteins"/>
    <property type="match status" value="2"/>
</dbReference>
<dbReference type="GO" id="GO:0004930">
    <property type="term" value="F:G protein-coupled receptor activity"/>
    <property type="evidence" value="ECO:0007669"/>
    <property type="project" value="UniProtKB-KW"/>
</dbReference>
<dbReference type="AlphaFoldDB" id="A0A0R3U1J8"/>
<dbReference type="PANTHER" id="PTHR24241">
    <property type="entry name" value="NEUROPEPTIDE RECEPTOR-RELATED G-PROTEIN COUPLED RECEPTOR"/>
    <property type="match status" value="1"/>
</dbReference>
<dbReference type="CDD" id="cd00637">
    <property type="entry name" value="7tm_classA_rhodopsin-like"/>
    <property type="match status" value="1"/>
</dbReference>
<evidence type="ECO:0000259" key="9">
    <source>
        <dbReference type="PROSITE" id="PS50262"/>
    </source>
</evidence>
<evidence type="ECO:0000256" key="4">
    <source>
        <dbReference type="ARBA" id="ARBA00022989"/>
    </source>
</evidence>
<evidence type="ECO:0000256" key="6">
    <source>
        <dbReference type="ARBA" id="ARBA00023170"/>
    </source>
</evidence>
<sequence length="417" mass="47039">MNCSAPAYKTLFCRVLLKEVTDKRYTLVSIGLLSFIGILGIAGNTLVLLVYCPSPKSIWSCFASSQQTPRLRRGLQHSQRKLLIALSVVDLLTSALVLPCDIGYKVFTFLNICIYCNTNINNIAYGLIDNVRNIMFALEGSILTAIAIDRFLVIGCPYLKNMRNKLRKRASSVSEISSSPMSSIDVSPKPGGPKIDVLDKIIATSPDATQNKLEEVLERQERRPHLPVASVSSPNRRRQLCVLLPILITSLIIIAFEAAVFILHVRQYKEGGKSLDAERLRYFLNRLYLVFTMVTFPLVCGPYICVLLAIRSYDRRRARLLSGLPSNPPRARRTARTLFIATLVFYLTLLPVLIVHFGNWSTDSGTREDLAKDVHMNPGSVYIHHEFYYINNAVNFFIYSWVSPAFRTRLKELCGRN</sequence>